<feature type="domain" description="SCAP beta-propeller" evidence="12">
    <location>
        <begin position="96"/>
        <end position="638"/>
    </location>
</feature>
<dbReference type="InterPro" id="IPR057042">
    <property type="entry name" value="Beta-prop_SCAP"/>
</dbReference>
<dbReference type="PROSITE" id="PS50294">
    <property type="entry name" value="WD_REPEATS_REGION"/>
    <property type="match status" value="1"/>
</dbReference>
<feature type="repeat" description="WD" evidence="9">
    <location>
        <begin position="527"/>
        <end position="557"/>
    </location>
</feature>
<dbReference type="InterPro" id="IPR030225">
    <property type="entry name" value="SCAP"/>
</dbReference>
<dbReference type="PROSITE" id="PS00678">
    <property type="entry name" value="WD_REPEATS_1"/>
    <property type="match status" value="1"/>
</dbReference>
<evidence type="ECO:0000256" key="9">
    <source>
        <dbReference type="PROSITE-ProRule" id="PRU00221"/>
    </source>
</evidence>
<evidence type="ECO:0000256" key="3">
    <source>
        <dbReference type="ARBA" id="ARBA00022692"/>
    </source>
</evidence>
<protein>
    <submittedName>
        <fullName evidence="14">Sterol regulatory element-binding protein cleavage-activating protein-like</fullName>
    </submittedName>
</protein>
<keyword evidence="6 11" id="KW-1133">Transmembrane helix</keyword>
<evidence type="ECO:0000313" key="13">
    <source>
        <dbReference type="Proteomes" id="UP000694865"/>
    </source>
</evidence>
<evidence type="ECO:0000313" key="14">
    <source>
        <dbReference type="RefSeq" id="XP_006813249.1"/>
    </source>
</evidence>
<dbReference type="InterPro" id="IPR019775">
    <property type="entry name" value="WD40_repeat_CS"/>
</dbReference>
<keyword evidence="2 9" id="KW-0853">WD repeat</keyword>
<dbReference type="SUPFAM" id="SSF50978">
    <property type="entry name" value="WD40 repeat-like"/>
    <property type="match status" value="1"/>
</dbReference>
<feature type="region of interest" description="Disordered" evidence="10">
    <location>
        <begin position="162"/>
        <end position="184"/>
    </location>
</feature>
<evidence type="ECO:0000259" key="12">
    <source>
        <dbReference type="Pfam" id="PF24017"/>
    </source>
</evidence>
<dbReference type="Gene3D" id="2.130.10.10">
    <property type="entry name" value="YVTN repeat-like/Quinoprotein amine dehydrogenase"/>
    <property type="match status" value="2"/>
</dbReference>
<evidence type="ECO:0000256" key="7">
    <source>
        <dbReference type="ARBA" id="ARBA00023136"/>
    </source>
</evidence>
<name>A0ABM0LZQ8_SACKO</name>
<dbReference type="SMART" id="SM00320">
    <property type="entry name" value="WD40"/>
    <property type="match status" value="6"/>
</dbReference>
<evidence type="ECO:0000256" key="6">
    <source>
        <dbReference type="ARBA" id="ARBA00022989"/>
    </source>
</evidence>
<dbReference type="RefSeq" id="XP_006813249.1">
    <property type="nucleotide sequence ID" value="XM_006813186.1"/>
</dbReference>
<evidence type="ECO:0000256" key="10">
    <source>
        <dbReference type="SAM" id="MobiDB-lite"/>
    </source>
</evidence>
<feature type="repeat" description="WD" evidence="9">
    <location>
        <begin position="484"/>
        <end position="526"/>
    </location>
</feature>
<evidence type="ECO:0000256" key="2">
    <source>
        <dbReference type="ARBA" id="ARBA00022574"/>
    </source>
</evidence>
<keyword evidence="8" id="KW-0325">Glycoprotein</keyword>
<dbReference type="SUPFAM" id="SSF50965">
    <property type="entry name" value="Galactose oxidase, central domain"/>
    <property type="match status" value="1"/>
</dbReference>
<dbReference type="Proteomes" id="UP000694865">
    <property type="component" value="Unplaced"/>
</dbReference>
<dbReference type="PANTHER" id="PTHR46378">
    <property type="entry name" value="STEROL REGULATORY ELEMENT-BINDING PROTEIN CLEAVAGE-ACTIVATING PROTEIN"/>
    <property type="match status" value="1"/>
</dbReference>
<evidence type="ECO:0000256" key="8">
    <source>
        <dbReference type="ARBA" id="ARBA00023180"/>
    </source>
</evidence>
<proteinExistence type="predicted"/>
<dbReference type="InterPro" id="IPR036322">
    <property type="entry name" value="WD40_repeat_dom_sf"/>
</dbReference>
<gene>
    <name evidence="14" type="primary">LOC102801027</name>
</gene>
<accession>A0ABM0LZQ8</accession>
<dbReference type="GeneID" id="102801027"/>
<keyword evidence="3 11" id="KW-0812">Transmembrane</keyword>
<keyword evidence="5" id="KW-0256">Endoplasmic reticulum</keyword>
<keyword evidence="7 11" id="KW-0472">Membrane</keyword>
<keyword evidence="13" id="KW-1185">Reference proteome</keyword>
<dbReference type="PROSITE" id="PS50082">
    <property type="entry name" value="WD_REPEATS_2"/>
    <property type="match status" value="2"/>
</dbReference>
<dbReference type="InterPro" id="IPR015943">
    <property type="entry name" value="WD40/YVTN_repeat-like_dom_sf"/>
</dbReference>
<dbReference type="PANTHER" id="PTHR46378:SF1">
    <property type="entry name" value="STEROL REGULATORY ELEMENT-BINDING PROTEIN CLEAVAGE-ACTIVATING PROTEIN"/>
    <property type="match status" value="1"/>
</dbReference>
<reference evidence="14" key="1">
    <citation type="submission" date="2025-08" db="UniProtKB">
        <authorList>
            <consortium name="RefSeq"/>
        </authorList>
    </citation>
    <scope>IDENTIFICATION</scope>
    <source>
        <tissue evidence="14">Testes</tissue>
    </source>
</reference>
<evidence type="ECO:0000256" key="1">
    <source>
        <dbReference type="ARBA" id="ARBA00004477"/>
    </source>
</evidence>
<dbReference type="InterPro" id="IPR011043">
    <property type="entry name" value="Gal_Oxase/kelch_b-propeller"/>
</dbReference>
<keyword evidence="4" id="KW-0677">Repeat</keyword>
<evidence type="ECO:0000256" key="11">
    <source>
        <dbReference type="SAM" id="Phobius"/>
    </source>
</evidence>
<comment type="subcellular location">
    <subcellularLocation>
        <location evidence="1">Endoplasmic reticulum membrane</location>
        <topology evidence="1">Multi-pass membrane protein</topology>
    </subcellularLocation>
</comment>
<feature type="region of interest" description="Disordered" evidence="10">
    <location>
        <begin position="274"/>
        <end position="301"/>
    </location>
</feature>
<sequence length="648" mass="72125">MDILPEGPDDDNDEEEMEDEFKNVDMLYAPIHKATDWDYYLTILLAVASGTFFIILLSFVYRCVSTRNHGKWGYVKHMQSRAARYVRQITETVPIMLQGHIQEVECMSSDGVLIVSSCLGGQIRVWDPSNGECVTAIRRASASTRLKRLYYDVNEKLATSREDLTRSASTSSNSSGIHDMKPRSLSDPSSFAAINQKLFEDQPCLRGAIDTNFYSTACNRQNKKIEPEQSGYDFDCKYSGYYKEHEETMLAAKRNRLHSKSVDSYFALEMQGKRRSDSGTVSPNGTSYHSIEHTGSSDSLNLEEVSPGIEFINPNMREPQDVFGCYGDVSPPPIWCLCCYDNLIVTGCGNGRVEVWDALTGLLISLYHEDNKSGVTALSVSAHRIVAARLNGYLDFLELNGSGMYSPTSPHGSFQYHKAFTRHVSSSDASQFSGTLQCYLLRYMKAHQQPINELKSAGGRIVTASQDHTLKVFRLEDALCLYTLHGHVSNVTALYLDQHMPLAAVSGGRNGTIRLWDLLTGACVHHLRGHRGAVSSLMCTPAYVVSVGLDDRLCLWDRCRGNLLNVIYQESGFSSTVAMMSHDLLITGGQGCLIMWDAVHGVKLRVIKLGSDNQTVQHVSIIDQSTILCDFGKELRVVHLPAMLHKSD</sequence>
<evidence type="ECO:0000256" key="5">
    <source>
        <dbReference type="ARBA" id="ARBA00022824"/>
    </source>
</evidence>
<evidence type="ECO:0000256" key="4">
    <source>
        <dbReference type="ARBA" id="ARBA00022737"/>
    </source>
</evidence>
<organism evidence="13 14">
    <name type="scientific">Saccoglossus kowalevskii</name>
    <name type="common">Acorn worm</name>
    <dbReference type="NCBI Taxonomy" id="10224"/>
    <lineage>
        <taxon>Eukaryota</taxon>
        <taxon>Metazoa</taxon>
        <taxon>Hemichordata</taxon>
        <taxon>Enteropneusta</taxon>
        <taxon>Harrimaniidae</taxon>
        <taxon>Saccoglossus</taxon>
    </lineage>
</organism>
<feature type="transmembrane region" description="Helical" evidence="11">
    <location>
        <begin position="39"/>
        <end position="61"/>
    </location>
</feature>
<dbReference type="InterPro" id="IPR001680">
    <property type="entry name" value="WD40_rpt"/>
</dbReference>
<feature type="compositionally biased region" description="Polar residues" evidence="10">
    <location>
        <begin position="278"/>
        <end position="300"/>
    </location>
</feature>
<dbReference type="Pfam" id="PF24017">
    <property type="entry name" value="Beta-prop_SCAP"/>
    <property type="match status" value="1"/>
</dbReference>